<gene>
    <name evidence="3" type="ORF">ABVK25_008491</name>
</gene>
<protein>
    <recommendedName>
        <fullName evidence="2">Gfd2/YDR514C-like C-terminal domain-containing protein</fullName>
    </recommendedName>
</protein>
<dbReference type="Proteomes" id="UP001590951">
    <property type="component" value="Unassembled WGS sequence"/>
</dbReference>
<dbReference type="PANTHER" id="PTHR28083">
    <property type="entry name" value="GOOD FOR FULL DBP5 ACTIVITY PROTEIN 2"/>
    <property type="match status" value="1"/>
</dbReference>
<proteinExistence type="predicted"/>
<dbReference type="SUPFAM" id="SSF53098">
    <property type="entry name" value="Ribonuclease H-like"/>
    <property type="match status" value="1"/>
</dbReference>
<evidence type="ECO:0000256" key="1">
    <source>
        <dbReference type="SAM" id="MobiDB-lite"/>
    </source>
</evidence>
<dbReference type="InterPro" id="IPR012337">
    <property type="entry name" value="RNaseH-like_sf"/>
</dbReference>
<dbReference type="Gene3D" id="3.30.420.10">
    <property type="entry name" value="Ribonuclease H-like superfamily/Ribonuclease H"/>
    <property type="match status" value="1"/>
</dbReference>
<sequence length="675" mass="76081">MADMKVGQLAGEEDRFCPFAAVNQWPYKHLYGKASEEVSKKYFAYGEFKNRGWTVYYIRTLLDNSPEPLLLTPKSEVHALFVEIFETLGVHADFPDVWSHPGFDIGFQEEGSPRPRYLGRLTNNCSLDELEEMIPKEGCALEEPQNVADWSFPAFRRKMEAAILAGKVKNKAAKEKKRRDRMVIKRGWCARLKRTQCYLGIRPRGTANKEEFHEDPNHTWEQSQTTQAAYEQAAWTRLPKLIPKSAAPYCFHQNVVFVCVDIEAYEMDQTKITEIGISTLDTLDLTNVPPGEGGAEWMKKIRARHFRIAEHAHLQNRVHVAGCADNFLKRFGTSEWVSINNTPQVVASCFRHPFSAPGQYTPFPSKADMIGRYGFEKQLLNQYLPPVNDNQKRNVVLVGHEVKSDIEYLRTIGYDVTNLSNLLEAVDTIDLYKAMKHAPNTPSLGTILLELELTGWHLHNAGNDAGYTMEALIGLSFAALTFTHKPAPDPERSGATAAEAQARLIEEQEDWEIADEEGGDGGSAVPLASISEVKVQQSFAAGMRRAKKAEEKANQKYYNDKKRGTIRGYKGNHEEDFPSLRSSVVKKGEINYHAANEKKMREMALNPRAMEYTPPHLRGMSKNDSKAKQGSGKEMNLIDLDGDKNGGVPLPKAVLSQQTKKRLAVLDDNHDYFTI</sequence>
<dbReference type="InterPro" id="IPR036397">
    <property type="entry name" value="RNaseH_sf"/>
</dbReference>
<organism evidence="3 4">
    <name type="scientific">Lepraria finkii</name>
    <dbReference type="NCBI Taxonomy" id="1340010"/>
    <lineage>
        <taxon>Eukaryota</taxon>
        <taxon>Fungi</taxon>
        <taxon>Dikarya</taxon>
        <taxon>Ascomycota</taxon>
        <taxon>Pezizomycotina</taxon>
        <taxon>Lecanoromycetes</taxon>
        <taxon>OSLEUM clade</taxon>
        <taxon>Lecanoromycetidae</taxon>
        <taxon>Lecanorales</taxon>
        <taxon>Lecanorineae</taxon>
        <taxon>Stereocaulaceae</taxon>
        <taxon>Lepraria</taxon>
    </lineage>
</organism>
<reference evidence="3 4" key="1">
    <citation type="submission" date="2024-09" db="EMBL/GenBank/DDBJ databases">
        <title>Rethinking Asexuality: The Enigmatic Case of Functional Sexual Genes in Lepraria (Stereocaulaceae).</title>
        <authorList>
            <person name="Doellman M."/>
            <person name="Sun Y."/>
            <person name="Barcenas-Pena A."/>
            <person name="Lumbsch H.T."/>
            <person name="Grewe F."/>
        </authorList>
    </citation>
    <scope>NUCLEOTIDE SEQUENCE [LARGE SCALE GENOMIC DNA]</scope>
    <source>
        <strain evidence="3 4">Grewe 0041</strain>
    </source>
</reference>
<feature type="domain" description="Gfd2/YDR514C-like C-terminal" evidence="2">
    <location>
        <begin position="256"/>
        <end position="474"/>
    </location>
</feature>
<name>A0ABR4B203_9LECA</name>
<dbReference type="EMBL" id="JBHFEH010000037">
    <property type="protein sequence ID" value="KAL2051242.1"/>
    <property type="molecule type" value="Genomic_DNA"/>
</dbReference>
<comment type="caution">
    <text evidence="3">The sequence shown here is derived from an EMBL/GenBank/DDBJ whole genome shotgun (WGS) entry which is preliminary data.</text>
</comment>
<dbReference type="Pfam" id="PF21762">
    <property type="entry name" value="DEDDh_C"/>
    <property type="match status" value="1"/>
</dbReference>
<dbReference type="PANTHER" id="PTHR28083:SF1">
    <property type="entry name" value="GOOD FOR FULL DBP5 ACTIVITY PROTEIN 2"/>
    <property type="match status" value="1"/>
</dbReference>
<keyword evidence="4" id="KW-1185">Reference proteome</keyword>
<evidence type="ECO:0000313" key="3">
    <source>
        <dbReference type="EMBL" id="KAL2051242.1"/>
    </source>
</evidence>
<evidence type="ECO:0000313" key="4">
    <source>
        <dbReference type="Proteomes" id="UP001590951"/>
    </source>
</evidence>
<feature type="region of interest" description="Disordered" evidence="1">
    <location>
        <begin position="612"/>
        <end position="632"/>
    </location>
</feature>
<dbReference type="InterPro" id="IPR040151">
    <property type="entry name" value="Gfd2/YDR514C-like"/>
</dbReference>
<dbReference type="InterPro" id="IPR048519">
    <property type="entry name" value="Gfd2/YDR514C-like_C"/>
</dbReference>
<accession>A0ABR4B203</accession>
<evidence type="ECO:0000259" key="2">
    <source>
        <dbReference type="Pfam" id="PF21762"/>
    </source>
</evidence>